<dbReference type="Gene3D" id="2.40.10.10">
    <property type="entry name" value="Trypsin-like serine proteases"/>
    <property type="match status" value="1"/>
</dbReference>
<keyword evidence="9" id="KW-1185">Reference proteome</keyword>
<keyword evidence="2 7" id="KW-0031">Aminopeptidase</keyword>
<accession>A0A7K1GIL4</accession>
<sequence>MKKIVLFLSALLFAMPFKVKADEGMWFLMFLERLNQRDMEKMGLQLTAEEIYSINNHSLKDAIVQFDGGCTAEIISNQGLVLTNHHCGYDKIAKLSTPEDDILTNGFWASNQKTEREADGLSVRFFVRMDNVTDRILGVVNDAMSELDREKVINKEIAKIQKENNEGGKYTVSVRSFFQGNEYYYFVYQDYTDVRLVGTPPNSIGKYGGDTDNWEWPRHTGDFSIFRVYTDKDGNPAPYSPDNVPMKPKHYLPVSMAGISEGDFSMILGYPGRTNRWMPAQGVEQNIKYAYPAWVEGSKLGMDVMKKYMSASDEVRLNYASKYAGVANYWKNRQGMIDALTQHQTVQAKTINEEAFNVWANRSENKAKYGQVISDINAWYAATNEKARHDNYLMTMMRTSAMSSIPYRLSGGAEKYILAKKSVRDSMRGEFEEFANGLYNGKYEALEKEMLAQQLNLYANKSEGYEIAPYVAQIAKEYKGDFDKFVNEAFDKSIFANIESFKAFLDNPKGTVISRDPLFKLSLALMEKARYKTEELAKLEDKYQKAFRLLVDGLQKSNPDKKYYPDANSTLRLTYGTVKGLPRGEKVNDAKENWYTTLKGTVAKHIPGDEEFENPQKLIDLYEARDFGPYADKEGHLPVNFLTNHDITGGNSGSPVLNAKGELIGLAFDGNIEAMAGDVIYDPELQRTINVDIRYVLFIIDKFAGAKHLIDEMTIVK</sequence>
<evidence type="ECO:0000256" key="2">
    <source>
        <dbReference type="ARBA" id="ARBA00022438"/>
    </source>
</evidence>
<feature type="chain" id="PRO_5029944924" description="Dipeptidyl-peptidase" evidence="7">
    <location>
        <begin position="22"/>
        <end position="717"/>
    </location>
</feature>
<comment type="similarity">
    <text evidence="1 7">Belongs to the peptidase S46 family.</text>
</comment>
<dbReference type="GO" id="GO:0006508">
    <property type="term" value="P:proteolysis"/>
    <property type="evidence" value="ECO:0007669"/>
    <property type="project" value="UniProtKB-KW"/>
</dbReference>
<proteinExistence type="inferred from homology"/>
<keyword evidence="4 7" id="KW-0732">Signal</keyword>
<reference evidence="8 9" key="1">
    <citation type="journal article" date="2006" name="Int. J. Syst. Evol. Microbiol.">
        <title>Myroides pelagicus sp. nov., isolated from seawater in Thailand.</title>
        <authorList>
            <person name="Yoon J."/>
            <person name="Maneerat S."/>
            <person name="Kawai F."/>
            <person name="Yokota A."/>
        </authorList>
    </citation>
    <scope>NUCLEOTIDE SEQUENCE [LARGE SCALE GENOMIC DNA]</scope>
    <source>
        <strain evidence="8 9">SM1T</strain>
    </source>
</reference>
<dbReference type="PANTHER" id="PTHR38469:SF1">
    <property type="entry name" value="PERIPLASMIC PEPTIDASE SUBFAMILY S1B"/>
    <property type="match status" value="1"/>
</dbReference>
<dbReference type="GO" id="GO:0008239">
    <property type="term" value="F:dipeptidyl-peptidase activity"/>
    <property type="evidence" value="ECO:0007669"/>
    <property type="project" value="UniProtKB-UniRule"/>
</dbReference>
<dbReference type="Proteomes" id="UP000488936">
    <property type="component" value="Unassembled WGS sequence"/>
</dbReference>
<evidence type="ECO:0000256" key="3">
    <source>
        <dbReference type="ARBA" id="ARBA00022670"/>
    </source>
</evidence>
<keyword evidence="3 7" id="KW-0645">Protease</keyword>
<name>A0A7K1GIL4_9FLAO</name>
<evidence type="ECO:0000313" key="9">
    <source>
        <dbReference type="Proteomes" id="UP000488936"/>
    </source>
</evidence>
<evidence type="ECO:0000256" key="7">
    <source>
        <dbReference type="RuleBase" id="RU366067"/>
    </source>
</evidence>
<keyword evidence="5 7" id="KW-0378">Hydrolase</keyword>
<organism evidence="8 9">
    <name type="scientific">Myroides pelagicus</name>
    <dbReference type="NCBI Taxonomy" id="270914"/>
    <lineage>
        <taxon>Bacteria</taxon>
        <taxon>Pseudomonadati</taxon>
        <taxon>Bacteroidota</taxon>
        <taxon>Flavobacteriia</taxon>
        <taxon>Flavobacteriales</taxon>
        <taxon>Flavobacteriaceae</taxon>
        <taxon>Myroides</taxon>
    </lineage>
</organism>
<dbReference type="OrthoDB" id="9805367at2"/>
<dbReference type="Pfam" id="PF10459">
    <property type="entry name" value="Peptidase_S46"/>
    <property type="match status" value="1"/>
</dbReference>
<dbReference type="GO" id="GO:0070009">
    <property type="term" value="F:serine-type aminopeptidase activity"/>
    <property type="evidence" value="ECO:0007669"/>
    <property type="project" value="UniProtKB-UniRule"/>
</dbReference>
<dbReference type="EC" id="3.4.14.-" evidence="7"/>
<keyword evidence="6 7" id="KW-0720">Serine protease</keyword>
<evidence type="ECO:0000256" key="4">
    <source>
        <dbReference type="ARBA" id="ARBA00022729"/>
    </source>
</evidence>
<dbReference type="InterPro" id="IPR043504">
    <property type="entry name" value="Peptidase_S1_PA_chymotrypsin"/>
</dbReference>
<evidence type="ECO:0000313" key="8">
    <source>
        <dbReference type="EMBL" id="MTH28747.1"/>
    </source>
</evidence>
<dbReference type="AlphaFoldDB" id="A0A7K1GIL4"/>
<evidence type="ECO:0000256" key="6">
    <source>
        <dbReference type="ARBA" id="ARBA00022825"/>
    </source>
</evidence>
<evidence type="ECO:0000256" key="1">
    <source>
        <dbReference type="ARBA" id="ARBA00010491"/>
    </source>
</evidence>
<dbReference type="InterPro" id="IPR019500">
    <property type="entry name" value="Pep_S46"/>
</dbReference>
<evidence type="ECO:0000256" key="5">
    <source>
        <dbReference type="ARBA" id="ARBA00022801"/>
    </source>
</evidence>
<dbReference type="EMBL" id="WMJY01000003">
    <property type="protein sequence ID" value="MTH28747.1"/>
    <property type="molecule type" value="Genomic_DNA"/>
</dbReference>
<dbReference type="SUPFAM" id="SSF50494">
    <property type="entry name" value="Trypsin-like serine proteases"/>
    <property type="match status" value="1"/>
</dbReference>
<comment type="function">
    <text evidence="7">Catalyzes the removal of dipeptides from the N-terminus of oligopeptides.</text>
</comment>
<comment type="caution">
    <text evidence="8">The sequence shown here is derived from an EMBL/GenBank/DDBJ whole genome shotgun (WGS) entry which is preliminary data.</text>
</comment>
<feature type="signal peptide" evidence="7">
    <location>
        <begin position="1"/>
        <end position="21"/>
    </location>
</feature>
<dbReference type="RefSeq" id="WP_155034733.1">
    <property type="nucleotide sequence ID" value="NZ_JAYMMG010000021.1"/>
</dbReference>
<dbReference type="GO" id="GO:0043171">
    <property type="term" value="P:peptide catabolic process"/>
    <property type="evidence" value="ECO:0007669"/>
    <property type="project" value="UniProtKB-UniRule"/>
</dbReference>
<dbReference type="InterPro" id="IPR009003">
    <property type="entry name" value="Peptidase_S1_PA"/>
</dbReference>
<gene>
    <name evidence="8" type="ORF">GJV77_02245</name>
</gene>
<protein>
    <recommendedName>
        <fullName evidence="7">Dipeptidyl-peptidase</fullName>
        <ecNumber evidence="7">3.4.14.-</ecNumber>
    </recommendedName>
</protein>
<dbReference type="PANTHER" id="PTHR38469">
    <property type="entry name" value="PERIPLASMIC PEPTIDASE SUBFAMILY S1B"/>
    <property type="match status" value="1"/>
</dbReference>